<proteinExistence type="predicted"/>
<evidence type="ECO:0000313" key="2">
    <source>
        <dbReference type="Proteomes" id="UP001303236"/>
    </source>
</evidence>
<evidence type="ECO:0000313" key="1">
    <source>
        <dbReference type="EMBL" id="WNF26929.1"/>
    </source>
</evidence>
<keyword evidence="2" id="KW-1185">Reference proteome</keyword>
<dbReference type="Proteomes" id="UP001303236">
    <property type="component" value="Chromosome"/>
</dbReference>
<protein>
    <submittedName>
        <fullName evidence="1">Uncharacterized protein</fullName>
    </submittedName>
</protein>
<dbReference type="EMBL" id="CP134500">
    <property type="protein sequence ID" value="WNF26929.1"/>
    <property type="molecule type" value="Genomic_DNA"/>
</dbReference>
<name>A0ABY9VSN4_9ACTN</name>
<reference evidence="1 2" key="1">
    <citation type="submission" date="2023-09" db="EMBL/GenBank/DDBJ databases">
        <title>Genome completion map analysis of the actinomycetes C11-1.</title>
        <authorList>
            <person name="Qin P."/>
            <person name="Guan P."/>
        </authorList>
    </citation>
    <scope>NUCLEOTIDE SEQUENCE [LARGE SCALE GENOMIC DNA]</scope>
    <source>
        <strain evidence="1 2">C11-1</strain>
    </source>
</reference>
<sequence>MAGDDTEMSDVLQCTAVTPAPPYLTHHLHLPCLSHLSHLSYLLCELGEHDQRTEHAARLGAAETPDAPAPWFFWTGAGPERVHRAEAVPWCPAVLRHLGTGVVRRCTFFDHHTSSHSWGVTDPLGDLIAEGLVSGEDPKGWAQP</sequence>
<gene>
    <name evidence="1" type="ORF">RI138_08815</name>
</gene>
<accession>A0ABY9VSN4</accession>
<organism evidence="1 2">
    <name type="scientific">Streptomyces durocortorensis</name>
    <dbReference type="NCBI Taxonomy" id="2811104"/>
    <lineage>
        <taxon>Bacteria</taxon>
        <taxon>Bacillati</taxon>
        <taxon>Actinomycetota</taxon>
        <taxon>Actinomycetes</taxon>
        <taxon>Kitasatosporales</taxon>
        <taxon>Streptomycetaceae</taxon>
        <taxon>Streptomyces</taxon>
    </lineage>
</organism>